<name>A0A849C7N5_9NOCA</name>
<gene>
    <name evidence="1" type="ORF">HLB23_18830</name>
</gene>
<sequence>MATQVAGAAAADVATAMATAVPVFGLIGQDFLVAFAIAQGNYLLSSAEIAAVHGGTAASAYAAVGTYGANEVSSAANFLSTIL</sequence>
<reference evidence="1 2" key="1">
    <citation type="submission" date="2020-05" db="EMBL/GenBank/DDBJ databases">
        <title>MicrobeNet Type strains.</title>
        <authorList>
            <person name="Nicholson A.C."/>
        </authorList>
    </citation>
    <scope>NUCLEOTIDE SEQUENCE [LARGE SCALE GENOMIC DNA]</scope>
    <source>
        <strain evidence="1 2">JCM 3224</strain>
    </source>
</reference>
<keyword evidence="2" id="KW-1185">Reference proteome</keyword>
<evidence type="ECO:0008006" key="3">
    <source>
        <dbReference type="Google" id="ProtNLM"/>
    </source>
</evidence>
<comment type="caution">
    <text evidence="1">The sequence shown here is derived from an EMBL/GenBank/DDBJ whole genome shotgun (WGS) entry which is preliminary data.</text>
</comment>
<evidence type="ECO:0000313" key="2">
    <source>
        <dbReference type="Proteomes" id="UP000586827"/>
    </source>
</evidence>
<dbReference type="Proteomes" id="UP000586827">
    <property type="component" value="Unassembled WGS sequence"/>
</dbReference>
<dbReference type="EMBL" id="JABELX010000006">
    <property type="protein sequence ID" value="NNH71887.1"/>
    <property type="molecule type" value="Genomic_DNA"/>
</dbReference>
<accession>A0A849C7N5</accession>
<protein>
    <recommendedName>
        <fullName evidence="3">PE family protein</fullName>
    </recommendedName>
</protein>
<organism evidence="1 2">
    <name type="scientific">Nocardia uniformis</name>
    <dbReference type="NCBI Taxonomy" id="53432"/>
    <lineage>
        <taxon>Bacteria</taxon>
        <taxon>Bacillati</taxon>
        <taxon>Actinomycetota</taxon>
        <taxon>Actinomycetes</taxon>
        <taxon>Mycobacteriales</taxon>
        <taxon>Nocardiaceae</taxon>
        <taxon>Nocardia</taxon>
    </lineage>
</organism>
<proteinExistence type="predicted"/>
<evidence type="ECO:0000313" key="1">
    <source>
        <dbReference type="EMBL" id="NNH71887.1"/>
    </source>
</evidence>
<dbReference type="AlphaFoldDB" id="A0A849C7N5"/>